<evidence type="ECO:0000313" key="1">
    <source>
        <dbReference type="EMBL" id="SEQ13149.1"/>
    </source>
</evidence>
<dbReference type="EMBL" id="FOGC01000001">
    <property type="protein sequence ID" value="SEQ13149.1"/>
    <property type="molecule type" value="Genomic_DNA"/>
</dbReference>
<gene>
    <name evidence="1" type="ORF">SAMN05216522_101293</name>
</gene>
<sequence>MTSKYPYLPVEDYRNTTERLFRQAIVHYSACVGNDEQASWRSQSIMALEITADINCKRATERDLRNFLSARKRLQERINSVLASGEVCHG</sequence>
<reference evidence="2" key="1">
    <citation type="submission" date="2016-10" db="EMBL/GenBank/DDBJ databases">
        <authorList>
            <person name="Varghese N."/>
            <person name="Submissions S."/>
        </authorList>
    </citation>
    <scope>NUCLEOTIDE SEQUENCE [LARGE SCALE GENOMIC DNA]</scope>
    <source>
        <strain evidence="2">8N4</strain>
    </source>
</reference>
<organism evidence="1 2">
    <name type="scientific">Rosenbergiella nectarea</name>
    <dbReference type="NCBI Taxonomy" id="988801"/>
    <lineage>
        <taxon>Bacteria</taxon>
        <taxon>Pseudomonadati</taxon>
        <taxon>Pseudomonadota</taxon>
        <taxon>Gammaproteobacteria</taxon>
        <taxon>Enterobacterales</taxon>
        <taxon>Erwiniaceae</taxon>
        <taxon>Rosenbergiella</taxon>
    </lineage>
</organism>
<proteinExistence type="predicted"/>
<dbReference type="STRING" id="988801.SAMN05216522_101293"/>
<keyword evidence="2" id="KW-1185">Reference proteome</keyword>
<evidence type="ECO:0000313" key="2">
    <source>
        <dbReference type="Proteomes" id="UP000242515"/>
    </source>
</evidence>
<dbReference type="AlphaFoldDB" id="A0A1H9DIA3"/>
<name>A0A1H9DIA3_9GAMM</name>
<dbReference type="Proteomes" id="UP000242515">
    <property type="component" value="Unassembled WGS sequence"/>
</dbReference>
<dbReference type="RefSeq" id="WP_230527218.1">
    <property type="nucleotide sequence ID" value="NZ_FOGC01000001.1"/>
</dbReference>
<accession>A0A1H9DIA3</accession>
<protein>
    <submittedName>
        <fullName evidence="1">Uncharacterized protein</fullName>
    </submittedName>
</protein>